<dbReference type="InterPro" id="IPR010982">
    <property type="entry name" value="Lambda_DNA-bd_dom_sf"/>
</dbReference>
<reference evidence="3 4" key="1">
    <citation type="submission" date="2016-10" db="EMBL/GenBank/DDBJ databases">
        <authorList>
            <person name="de Groot N.N."/>
        </authorList>
    </citation>
    <scope>NUCLEOTIDE SEQUENCE [LARGE SCALE GENOMIC DNA]</scope>
    <source>
        <strain evidence="3 4">DSM 2179</strain>
    </source>
</reference>
<evidence type="ECO:0000313" key="3">
    <source>
        <dbReference type="EMBL" id="SEJ82331.1"/>
    </source>
</evidence>
<keyword evidence="1 3" id="KW-0238">DNA-binding</keyword>
<feature type="domain" description="HTH cro/C1-type" evidence="2">
    <location>
        <begin position="19"/>
        <end position="73"/>
    </location>
</feature>
<dbReference type="GO" id="GO:0003677">
    <property type="term" value="F:DNA binding"/>
    <property type="evidence" value="ECO:0007669"/>
    <property type="project" value="UniProtKB-KW"/>
</dbReference>
<protein>
    <submittedName>
        <fullName evidence="3">DNA-binding transcriptional regulator, XRE-family HTH domain</fullName>
    </submittedName>
</protein>
<gene>
    <name evidence="3" type="ORF">SAMN05660742_11868</name>
</gene>
<evidence type="ECO:0000313" key="4">
    <source>
        <dbReference type="Proteomes" id="UP000199662"/>
    </source>
</evidence>
<evidence type="ECO:0000259" key="2">
    <source>
        <dbReference type="PROSITE" id="PS50943"/>
    </source>
</evidence>
<dbReference type="AlphaFoldDB" id="A0A1H7BXY8"/>
<dbReference type="Proteomes" id="UP000199662">
    <property type="component" value="Unassembled WGS sequence"/>
</dbReference>
<dbReference type="Gene3D" id="1.10.260.40">
    <property type="entry name" value="lambda repressor-like DNA-binding domains"/>
    <property type="match status" value="1"/>
</dbReference>
<name>A0A1H7BXY8_9FIRM</name>
<evidence type="ECO:0000256" key="1">
    <source>
        <dbReference type="ARBA" id="ARBA00023125"/>
    </source>
</evidence>
<dbReference type="InterPro" id="IPR050807">
    <property type="entry name" value="TransReg_Diox_bact_type"/>
</dbReference>
<keyword evidence="4" id="KW-1185">Reference proteome</keyword>
<dbReference type="GO" id="GO:0005829">
    <property type="term" value="C:cytosol"/>
    <property type="evidence" value="ECO:0007669"/>
    <property type="project" value="TreeGrafter"/>
</dbReference>
<dbReference type="PROSITE" id="PS50943">
    <property type="entry name" value="HTH_CROC1"/>
    <property type="match status" value="1"/>
</dbReference>
<proteinExistence type="predicted"/>
<dbReference type="PANTHER" id="PTHR46797:SF1">
    <property type="entry name" value="METHYLPHOSPHONATE SYNTHASE"/>
    <property type="match status" value="1"/>
</dbReference>
<dbReference type="SMART" id="SM00530">
    <property type="entry name" value="HTH_XRE"/>
    <property type="match status" value="1"/>
</dbReference>
<dbReference type="SUPFAM" id="SSF47413">
    <property type="entry name" value="lambda repressor-like DNA-binding domains"/>
    <property type="match status" value="1"/>
</dbReference>
<dbReference type="PANTHER" id="PTHR46797">
    <property type="entry name" value="HTH-TYPE TRANSCRIPTIONAL REGULATOR"/>
    <property type="match status" value="1"/>
</dbReference>
<organism evidence="3 4">
    <name type="scientific">Propionispira arboris</name>
    <dbReference type="NCBI Taxonomy" id="84035"/>
    <lineage>
        <taxon>Bacteria</taxon>
        <taxon>Bacillati</taxon>
        <taxon>Bacillota</taxon>
        <taxon>Negativicutes</taxon>
        <taxon>Selenomonadales</taxon>
        <taxon>Selenomonadaceae</taxon>
        <taxon>Propionispira</taxon>
    </lineage>
</organism>
<dbReference type="Pfam" id="PF01381">
    <property type="entry name" value="HTH_3"/>
    <property type="match status" value="1"/>
</dbReference>
<dbReference type="EMBL" id="FNZK01000018">
    <property type="protein sequence ID" value="SEJ82331.1"/>
    <property type="molecule type" value="Genomic_DNA"/>
</dbReference>
<dbReference type="GO" id="GO:0003700">
    <property type="term" value="F:DNA-binding transcription factor activity"/>
    <property type="evidence" value="ECO:0007669"/>
    <property type="project" value="TreeGrafter"/>
</dbReference>
<dbReference type="CDD" id="cd00093">
    <property type="entry name" value="HTH_XRE"/>
    <property type="match status" value="1"/>
</dbReference>
<dbReference type="RefSeq" id="WP_245741450.1">
    <property type="nucleotide sequence ID" value="NZ_FNZK01000018.1"/>
</dbReference>
<accession>A0A1H7BXY8</accession>
<sequence>MRKPKHWGEKMIRELVLYIKSERMAQSLTMGELALKSGVSQKHISNIENKKVMPTIETLQKLARALGFDIALQVKVRKYSKKKDG</sequence>
<dbReference type="STRING" id="84035.SAMN05660742_11868"/>
<dbReference type="InterPro" id="IPR001387">
    <property type="entry name" value="Cro/C1-type_HTH"/>
</dbReference>